<sequence>MHCLFAAKNGNTNGCFGIAVVNEVDFTGYMLIEVDGGGTWNKSKSDPAELYDSSGKLVDTYND</sequence>
<accession>A0ABR6WP36</accession>
<protein>
    <submittedName>
        <fullName evidence="2">Uncharacterized protein</fullName>
    </submittedName>
</protein>
<dbReference type="EMBL" id="WJBB01000023">
    <property type="protein sequence ID" value="MBC3798211.1"/>
    <property type="molecule type" value="Genomic_DNA"/>
</dbReference>
<proteinExistence type="predicted"/>
<keyword evidence="3" id="KW-1185">Reference proteome</keyword>
<evidence type="ECO:0000313" key="2">
    <source>
        <dbReference type="EMBL" id="MBC3798211.1"/>
    </source>
</evidence>
<feature type="region of interest" description="Disordered" evidence="1">
    <location>
        <begin position="40"/>
        <end position="63"/>
    </location>
</feature>
<comment type="caution">
    <text evidence="2">The sequence shown here is derived from an EMBL/GenBank/DDBJ whole genome shotgun (WGS) entry which is preliminary data.</text>
</comment>
<dbReference type="Proteomes" id="UP000653358">
    <property type="component" value="Unassembled WGS sequence"/>
</dbReference>
<gene>
    <name evidence="2" type="ORF">GH807_14335</name>
</gene>
<evidence type="ECO:0000256" key="1">
    <source>
        <dbReference type="SAM" id="MobiDB-lite"/>
    </source>
</evidence>
<dbReference type="RefSeq" id="WP_148605717.1">
    <property type="nucleotide sequence ID" value="NZ_RXYB01000023.1"/>
</dbReference>
<evidence type="ECO:0000313" key="3">
    <source>
        <dbReference type="Proteomes" id="UP000653358"/>
    </source>
</evidence>
<reference evidence="2 3" key="1">
    <citation type="journal article" date="2020" name="mSystems">
        <title>Defining Genomic and Predicted Metabolic Features of the Acetobacterium Genus.</title>
        <authorList>
            <person name="Ross D.E."/>
            <person name="Marshall C.W."/>
            <person name="Gulliver D."/>
            <person name="May H.D."/>
            <person name="Norman R.S."/>
        </authorList>
    </citation>
    <scope>NUCLEOTIDE SEQUENCE [LARGE SCALE GENOMIC DNA]</scope>
    <source>
        <strain evidence="2 3">DSM 9173</strain>
    </source>
</reference>
<organism evidence="2 3">
    <name type="scientific">Acetobacterium tundrae</name>
    <dbReference type="NCBI Taxonomy" id="132932"/>
    <lineage>
        <taxon>Bacteria</taxon>
        <taxon>Bacillati</taxon>
        <taxon>Bacillota</taxon>
        <taxon>Clostridia</taxon>
        <taxon>Eubacteriales</taxon>
        <taxon>Eubacteriaceae</taxon>
        <taxon>Acetobacterium</taxon>
    </lineage>
</organism>
<name>A0ABR6WP36_9FIRM</name>